<gene>
    <name evidence="2" type="ORF">ELQ92_00845</name>
</gene>
<dbReference type="AlphaFoldDB" id="A0A3S3ZW13"/>
<reference evidence="2 3" key="1">
    <citation type="submission" date="2018-12" db="EMBL/GenBank/DDBJ databases">
        <authorList>
            <person name="Li F."/>
        </authorList>
    </citation>
    <scope>NUCLEOTIDE SEQUENCE [LARGE SCALE GENOMIC DNA]</scope>
    <source>
        <strain evidence="2 3">8H24J-4-2</strain>
    </source>
</reference>
<accession>A0A3S3ZW13</accession>
<keyword evidence="1" id="KW-1133">Transmembrane helix</keyword>
<evidence type="ECO:0000313" key="3">
    <source>
        <dbReference type="Proteomes" id="UP000288603"/>
    </source>
</evidence>
<sequence length="282" mass="30848">MLIASAVADGPTFVEVLTAWSTLAAALATAISVIFIAVQIAYTRKSVESTSTALKIARDEFTHGQHLRHDSHRAAIDAEMPRITVEVTVQSDTIWRPDRTTPSRARDREIAETVSVGSEFTVPRDDAVPLRVGFALTITNDGPRRAAMTLNVEDGSRRVVLAPGEHSVEWAYRTQPLSEWIAIAEAREQGRPGEERTIATLSYSYPGDVGADGRHQVLQGGTIVERVRGNAGGRRVIELMDTSSSGSGALFAAAQPFERVVYRAFRREGRRLEPPATRQDND</sequence>
<protein>
    <submittedName>
        <fullName evidence="2">Uncharacterized protein</fullName>
    </submittedName>
</protein>
<proteinExistence type="predicted"/>
<keyword evidence="1" id="KW-0812">Transmembrane</keyword>
<keyword evidence="1" id="KW-0472">Membrane</keyword>
<name>A0A3S3ZW13_9MICO</name>
<evidence type="ECO:0000313" key="2">
    <source>
        <dbReference type="EMBL" id="RWZ67853.1"/>
    </source>
</evidence>
<keyword evidence="3" id="KW-1185">Reference proteome</keyword>
<comment type="caution">
    <text evidence="2">The sequence shown here is derived from an EMBL/GenBank/DDBJ whole genome shotgun (WGS) entry which is preliminary data.</text>
</comment>
<evidence type="ECO:0000256" key="1">
    <source>
        <dbReference type="SAM" id="Phobius"/>
    </source>
</evidence>
<dbReference type="Proteomes" id="UP000288603">
    <property type="component" value="Unassembled WGS sequence"/>
</dbReference>
<feature type="transmembrane region" description="Helical" evidence="1">
    <location>
        <begin position="20"/>
        <end position="42"/>
    </location>
</feature>
<organism evidence="2 3">
    <name type="scientific">Labedella populi</name>
    <dbReference type="NCBI Taxonomy" id="2498850"/>
    <lineage>
        <taxon>Bacteria</taxon>
        <taxon>Bacillati</taxon>
        <taxon>Actinomycetota</taxon>
        <taxon>Actinomycetes</taxon>
        <taxon>Micrococcales</taxon>
        <taxon>Microbacteriaceae</taxon>
        <taxon>Labedella</taxon>
    </lineage>
</organism>
<dbReference type="RefSeq" id="WP_128497066.1">
    <property type="nucleotide sequence ID" value="NZ_RZNC01000001.1"/>
</dbReference>
<dbReference type="EMBL" id="RZNC01000001">
    <property type="protein sequence ID" value="RWZ67853.1"/>
    <property type="molecule type" value="Genomic_DNA"/>
</dbReference>